<organism evidence="1 2">
    <name type="scientific">Prorocentrum cordatum</name>
    <dbReference type="NCBI Taxonomy" id="2364126"/>
    <lineage>
        <taxon>Eukaryota</taxon>
        <taxon>Sar</taxon>
        <taxon>Alveolata</taxon>
        <taxon>Dinophyceae</taxon>
        <taxon>Prorocentrales</taxon>
        <taxon>Prorocentraceae</taxon>
        <taxon>Prorocentrum</taxon>
    </lineage>
</organism>
<comment type="caution">
    <text evidence="1">The sequence shown here is derived from an EMBL/GenBank/DDBJ whole genome shotgun (WGS) entry which is preliminary data.</text>
</comment>
<name>A0ABN9SF23_9DINO</name>
<feature type="non-terminal residue" evidence="1">
    <location>
        <position position="1"/>
    </location>
</feature>
<evidence type="ECO:0000313" key="2">
    <source>
        <dbReference type="Proteomes" id="UP001189429"/>
    </source>
</evidence>
<gene>
    <name evidence="1" type="ORF">PCOR1329_LOCUS28662</name>
</gene>
<accession>A0ABN9SF23</accession>
<protein>
    <submittedName>
        <fullName evidence="1">Uncharacterized protein</fullName>
    </submittedName>
</protein>
<sequence length="188" mass="21085">SPEDERRAVEFTQCRLQFNHGWFVQAEAPPGAIFTSFKEVLRERGAHGRINKEDLALYFVHWLTDLAGAEPTPLGGCEKFVVKFPLMVLNSFLRSFEFVERIVDETETQVVEEYLKMRWRENTPSPGPLPTGDAGVAKMRLLCMAQMSAGLVLRGFDEVSSDDQEVLGYEMALTGCVGQSYSADVCPK</sequence>
<keyword evidence="2" id="KW-1185">Reference proteome</keyword>
<proteinExistence type="predicted"/>
<reference evidence="1" key="1">
    <citation type="submission" date="2023-10" db="EMBL/GenBank/DDBJ databases">
        <authorList>
            <person name="Chen Y."/>
            <person name="Shah S."/>
            <person name="Dougan E. K."/>
            <person name="Thang M."/>
            <person name="Chan C."/>
        </authorList>
    </citation>
    <scope>NUCLEOTIDE SEQUENCE [LARGE SCALE GENOMIC DNA]</scope>
</reference>
<dbReference type="Proteomes" id="UP001189429">
    <property type="component" value="Unassembled WGS sequence"/>
</dbReference>
<feature type="non-terminal residue" evidence="1">
    <location>
        <position position="188"/>
    </location>
</feature>
<dbReference type="EMBL" id="CAUYUJ010010620">
    <property type="protein sequence ID" value="CAK0829857.1"/>
    <property type="molecule type" value="Genomic_DNA"/>
</dbReference>
<evidence type="ECO:0000313" key="1">
    <source>
        <dbReference type="EMBL" id="CAK0829857.1"/>
    </source>
</evidence>